<feature type="transmembrane region" description="Helical" evidence="1">
    <location>
        <begin position="219"/>
        <end position="238"/>
    </location>
</feature>
<protein>
    <submittedName>
        <fullName evidence="2">ABC superfamily ATP binding cassette transporter membrane-spanning subunit</fullName>
    </submittedName>
</protein>
<feature type="transmembrane region" description="Helical" evidence="1">
    <location>
        <begin position="182"/>
        <end position="199"/>
    </location>
</feature>
<proteinExistence type="predicted"/>
<gene>
    <name evidence="2" type="ORF">FD24_GL000997</name>
</gene>
<organism evidence="2 3">
    <name type="scientific">Lactiplantibacillus pentosus DSM 20314</name>
    <dbReference type="NCBI Taxonomy" id="1423791"/>
    <lineage>
        <taxon>Bacteria</taxon>
        <taxon>Bacillati</taxon>
        <taxon>Bacillota</taxon>
        <taxon>Bacilli</taxon>
        <taxon>Lactobacillales</taxon>
        <taxon>Lactobacillaceae</taxon>
        <taxon>Lactiplantibacillus</taxon>
    </lineage>
</organism>
<dbReference type="RefSeq" id="WP_050340289.1">
    <property type="nucleotide sequence ID" value="NZ_AZCU01000015.1"/>
</dbReference>
<keyword evidence="1" id="KW-1133">Transmembrane helix</keyword>
<keyword evidence="1" id="KW-0472">Membrane</keyword>
<accession>A0A837R7Q0</accession>
<dbReference type="EMBL" id="AZCU01000015">
    <property type="protein sequence ID" value="KRK23570.1"/>
    <property type="molecule type" value="Genomic_DNA"/>
</dbReference>
<comment type="caution">
    <text evidence="2">The sequence shown here is derived from an EMBL/GenBank/DDBJ whole genome shotgun (WGS) entry which is preliminary data.</text>
</comment>
<name>A0A837R7Q0_LACPE</name>
<sequence>MKLEVLRWYRSKSFVVAFIICAVSGIIAPLSAYFADEILKQFGGDSAKIIMSAPTWPVVLLAYFKNVEQLVLFILVFLVASKCYLGKNKSLVLFYTTRAQSAGQIFMPRVMMGGAVTAVSMAIGGACAFYMTFVLFDGKIDVGNALALLALNMVVIVALVIVGAVIGIWWSSPFLSAITIEVLVLVAGILNGTNGFKSWSPTLLLMPRNLVNHAIDTYFVVRMGIVLIVIMLLAVASIKFKPLRQKLI</sequence>
<feature type="transmembrane region" description="Helical" evidence="1">
    <location>
        <begin position="145"/>
        <end position="170"/>
    </location>
</feature>
<evidence type="ECO:0000313" key="3">
    <source>
        <dbReference type="Proteomes" id="UP000051020"/>
    </source>
</evidence>
<evidence type="ECO:0000313" key="2">
    <source>
        <dbReference type="EMBL" id="KRK23570.1"/>
    </source>
</evidence>
<reference evidence="2 3" key="1">
    <citation type="journal article" date="2015" name="Genome Announc.">
        <title>Expanding the biotechnology potential of lactobacilli through comparative genomics of 213 strains and associated genera.</title>
        <authorList>
            <person name="Sun Z."/>
            <person name="Harris H.M."/>
            <person name="McCann A."/>
            <person name="Guo C."/>
            <person name="Argimon S."/>
            <person name="Zhang W."/>
            <person name="Yang X."/>
            <person name="Jeffery I.B."/>
            <person name="Cooney J.C."/>
            <person name="Kagawa T.F."/>
            <person name="Liu W."/>
            <person name="Song Y."/>
            <person name="Salvetti E."/>
            <person name="Wrobel A."/>
            <person name="Rasinkangas P."/>
            <person name="Parkhill J."/>
            <person name="Rea M.C."/>
            <person name="O'Sullivan O."/>
            <person name="Ritari J."/>
            <person name="Douillard F.P."/>
            <person name="Paul Ross R."/>
            <person name="Yang R."/>
            <person name="Briner A.E."/>
            <person name="Felis G.E."/>
            <person name="de Vos W.M."/>
            <person name="Barrangou R."/>
            <person name="Klaenhammer T.R."/>
            <person name="Caufield P.W."/>
            <person name="Cui Y."/>
            <person name="Zhang H."/>
            <person name="O'Toole P.W."/>
        </authorList>
    </citation>
    <scope>NUCLEOTIDE SEQUENCE [LARGE SCALE GENOMIC DNA]</scope>
    <source>
        <strain evidence="2 3">DSM 20314</strain>
    </source>
</reference>
<feature type="transmembrane region" description="Helical" evidence="1">
    <location>
        <begin position="106"/>
        <end position="133"/>
    </location>
</feature>
<keyword evidence="1" id="KW-0812">Transmembrane</keyword>
<dbReference type="AlphaFoldDB" id="A0A837R7Q0"/>
<feature type="transmembrane region" description="Helical" evidence="1">
    <location>
        <begin position="14"/>
        <end position="35"/>
    </location>
</feature>
<dbReference type="GeneID" id="49394973"/>
<dbReference type="Proteomes" id="UP000051020">
    <property type="component" value="Unassembled WGS sequence"/>
</dbReference>
<evidence type="ECO:0000256" key="1">
    <source>
        <dbReference type="SAM" id="Phobius"/>
    </source>
</evidence>